<protein>
    <submittedName>
        <fullName evidence="2">Uncharacterized protein</fullName>
    </submittedName>
</protein>
<comment type="caution">
    <text evidence="2">The sequence shown here is derived from an EMBL/GenBank/DDBJ whole genome shotgun (WGS) entry which is preliminary data.</text>
</comment>
<feature type="compositionally biased region" description="Basic and acidic residues" evidence="1">
    <location>
        <begin position="291"/>
        <end position="301"/>
    </location>
</feature>
<evidence type="ECO:0000313" key="3">
    <source>
        <dbReference type="Proteomes" id="UP000626109"/>
    </source>
</evidence>
<name>A0A813JN58_POLGL</name>
<accession>A0A813JN58</accession>
<dbReference type="AlphaFoldDB" id="A0A813JN58"/>
<evidence type="ECO:0000313" key="2">
    <source>
        <dbReference type="EMBL" id="CAE8679155.1"/>
    </source>
</evidence>
<feature type="non-terminal residue" evidence="2">
    <location>
        <position position="400"/>
    </location>
</feature>
<organism evidence="2 3">
    <name type="scientific">Polarella glacialis</name>
    <name type="common">Dinoflagellate</name>
    <dbReference type="NCBI Taxonomy" id="89957"/>
    <lineage>
        <taxon>Eukaryota</taxon>
        <taxon>Sar</taxon>
        <taxon>Alveolata</taxon>
        <taxon>Dinophyceae</taxon>
        <taxon>Suessiales</taxon>
        <taxon>Suessiaceae</taxon>
        <taxon>Polarella</taxon>
    </lineage>
</organism>
<proteinExistence type="predicted"/>
<reference evidence="2" key="1">
    <citation type="submission" date="2021-02" db="EMBL/GenBank/DDBJ databases">
        <authorList>
            <person name="Dougan E. K."/>
            <person name="Rhodes N."/>
            <person name="Thang M."/>
            <person name="Chan C."/>
        </authorList>
    </citation>
    <scope>NUCLEOTIDE SEQUENCE</scope>
</reference>
<sequence length="400" mass="45386">EKAEGGKKSKKRCLSFVEGAKKIEELNLPKEPLEDFGLSETAFQKILMQYEEDEEVMNKAQELMHPQGKGDPERAKSITVDKIIEIHQFMVVEMQKVLTEFLSLPQESRRNYSSKACETTAELLVSIAVEQQLSVHCEDVEQAVIRHEDVLQRNQEFARCTEQLANMMQHLTGAAQPRVDKAHFVLVLKHMADSTQKAKVFAKKLYEDYRSKSCDIAQAYKRFEDFGESGDPPLAGVEDMTPVEMQLCYDEYSTDPEVRTVWEAAGVENNLMMSSMMQSLMPGGKTSASSSEERKGKKMKSSEIVEMQELMVDELKRTYEATMKSPTASPKTLWRSEVAMQMVQALASAAVERRYGVTAEEMTMAGFQHAAILQKNERFVRATEKQQDILMSVARMCQNE</sequence>
<feature type="region of interest" description="Disordered" evidence="1">
    <location>
        <begin position="280"/>
        <end position="301"/>
    </location>
</feature>
<gene>
    <name evidence="2" type="ORF">PGLA2088_LOCUS21208</name>
</gene>
<dbReference type="Proteomes" id="UP000626109">
    <property type="component" value="Unassembled WGS sequence"/>
</dbReference>
<evidence type="ECO:0000256" key="1">
    <source>
        <dbReference type="SAM" id="MobiDB-lite"/>
    </source>
</evidence>
<dbReference type="EMBL" id="CAJNNW010025744">
    <property type="protein sequence ID" value="CAE8679155.1"/>
    <property type="molecule type" value="Genomic_DNA"/>
</dbReference>